<evidence type="ECO:0000313" key="1">
    <source>
        <dbReference type="EMBL" id="MFD1524173.1"/>
    </source>
</evidence>
<dbReference type="Pfam" id="PF11199">
    <property type="entry name" value="DUF2891"/>
    <property type="match status" value="1"/>
</dbReference>
<name>A0ABW4F9C6_9PSEU</name>
<sequence>MSSHSELLLPTDTPTDRRSWADGFAAVVVANLSRRYPYATQHETQGEDDRALPIELHPAFATSYDWHSCVHMHWLAARLLAFGVDEAVGARLEALLAENLTAANLEIEAAYLTAHPHFERPYGWAWALRLAAEVATSPVPAVRALATATTAFAGTVAGLVAAWTTSVPEPVRHGVHSNSAFALTLIVESARTLGLADLEAACSGAARRWFAGDRDWPADWERSGQDFLSPGFAEADLMRLVLPAEEFVSWCVGFLGGTAPESPIFRPVTVLDAHDGHQTHLYGLDLFRAGAATRIAGALPDDGDAGELARRLRACVPALLGAGLAASVSDEYYSTHWLATFAWEAMESIEGGARAS</sequence>
<gene>
    <name evidence="1" type="ORF">ACFSJD_42265</name>
</gene>
<dbReference type="RefSeq" id="WP_344728355.1">
    <property type="nucleotide sequence ID" value="NZ_BAAAUS010000051.1"/>
</dbReference>
<accession>A0ABW4F9C6</accession>
<organism evidence="1 2">
    <name type="scientific">Pseudonocardia yunnanensis</name>
    <dbReference type="NCBI Taxonomy" id="58107"/>
    <lineage>
        <taxon>Bacteria</taxon>
        <taxon>Bacillati</taxon>
        <taxon>Actinomycetota</taxon>
        <taxon>Actinomycetes</taxon>
        <taxon>Pseudonocardiales</taxon>
        <taxon>Pseudonocardiaceae</taxon>
        <taxon>Pseudonocardia</taxon>
    </lineage>
</organism>
<comment type="caution">
    <text evidence="1">The sequence shown here is derived from an EMBL/GenBank/DDBJ whole genome shotgun (WGS) entry which is preliminary data.</text>
</comment>
<dbReference type="InterPro" id="IPR021365">
    <property type="entry name" value="DUF2891"/>
</dbReference>
<proteinExistence type="predicted"/>
<dbReference type="EMBL" id="JBHUCO010000077">
    <property type="protein sequence ID" value="MFD1524173.1"/>
    <property type="molecule type" value="Genomic_DNA"/>
</dbReference>
<evidence type="ECO:0000313" key="2">
    <source>
        <dbReference type="Proteomes" id="UP001597114"/>
    </source>
</evidence>
<protein>
    <submittedName>
        <fullName evidence="1">DUF2891 family protein</fullName>
    </submittedName>
</protein>
<keyword evidence="2" id="KW-1185">Reference proteome</keyword>
<reference evidence="2" key="1">
    <citation type="journal article" date="2019" name="Int. J. Syst. Evol. Microbiol.">
        <title>The Global Catalogue of Microorganisms (GCM) 10K type strain sequencing project: providing services to taxonomists for standard genome sequencing and annotation.</title>
        <authorList>
            <consortium name="The Broad Institute Genomics Platform"/>
            <consortium name="The Broad Institute Genome Sequencing Center for Infectious Disease"/>
            <person name="Wu L."/>
            <person name="Ma J."/>
        </authorList>
    </citation>
    <scope>NUCLEOTIDE SEQUENCE [LARGE SCALE GENOMIC DNA]</scope>
    <source>
        <strain evidence="2">CCM 7043</strain>
    </source>
</reference>
<dbReference type="Proteomes" id="UP001597114">
    <property type="component" value="Unassembled WGS sequence"/>
</dbReference>